<evidence type="ECO:0000256" key="4">
    <source>
        <dbReference type="PROSITE-ProRule" id="PRU00335"/>
    </source>
</evidence>
<dbReference type="InterPro" id="IPR009057">
    <property type="entry name" value="Homeodomain-like_sf"/>
</dbReference>
<evidence type="ECO:0000259" key="5">
    <source>
        <dbReference type="PROSITE" id="PS50977"/>
    </source>
</evidence>
<dbReference type="PANTHER" id="PTHR30055">
    <property type="entry name" value="HTH-TYPE TRANSCRIPTIONAL REGULATOR RUTR"/>
    <property type="match status" value="1"/>
</dbReference>
<gene>
    <name evidence="6" type="ORF">C5L14_22895</name>
</gene>
<dbReference type="InterPro" id="IPR001647">
    <property type="entry name" value="HTH_TetR"/>
</dbReference>
<evidence type="ECO:0000256" key="1">
    <source>
        <dbReference type="ARBA" id="ARBA00023015"/>
    </source>
</evidence>
<dbReference type="GO" id="GO:0000976">
    <property type="term" value="F:transcription cis-regulatory region binding"/>
    <property type="evidence" value="ECO:0007669"/>
    <property type="project" value="TreeGrafter"/>
</dbReference>
<accession>A0A2S9Q7G6</accession>
<keyword evidence="1" id="KW-0805">Transcription regulation</keyword>
<feature type="DNA-binding region" description="H-T-H motif" evidence="4">
    <location>
        <begin position="59"/>
        <end position="78"/>
    </location>
</feature>
<dbReference type="PANTHER" id="PTHR30055:SF220">
    <property type="entry name" value="TETR-FAMILY REGULATORY PROTEIN"/>
    <property type="match status" value="1"/>
</dbReference>
<dbReference type="SUPFAM" id="SSF48498">
    <property type="entry name" value="Tetracyclin repressor-like, C-terminal domain"/>
    <property type="match status" value="1"/>
</dbReference>
<dbReference type="EMBL" id="PUEJ01000009">
    <property type="protein sequence ID" value="PRH85297.1"/>
    <property type="molecule type" value="Genomic_DNA"/>
</dbReference>
<dbReference type="Proteomes" id="UP000237682">
    <property type="component" value="Unassembled WGS sequence"/>
</dbReference>
<protein>
    <submittedName>
        <fullName evidence="6">TetR/AcrR family transcriptional regulator</fullName>
    </submittedName>
</protein>
<organism evidence="6 7">
    <name type="scientific">Labrys okinawensis</name>
    <dbReference type="NCBI Taxonomy" id="346911"/>
    <lineage>
        <taxon>Bacteria</taxon>
        <taxon>Pseudomonadati</taxon>
        <taxon>Pseudomonadota</taxon>
        <taxon>Alphaproteobacteria</taxon>
        <taxon>Hyphomicrobiales</taxon>
        <taxon>Xanthobacteraceae</taxon>
        <taxon>Labrys</taxon>
    </lineage>
</organism>
<dbReference type="PROSITE" id="PS50977">
    <property type="entry name" value="HTH_TETR_2"/>
    <property type="match status" value="1"/>
</dbReference>
<dbReference type="Pfam" id="PF00440">
    <property type="entry name" value="TetR_N"/>
    <property type="match status" value="1"/>
</dbReference>
<dbReference type="InterPro" id="IPR036271">
    <property type="entry name" value="Tet_transcr_reg_TetR-rel_C_sf"/>
</dbReference>
<evidence type="ECO:0000313" key="6">
    <source>
        <dbReference type="EMBL" id="PRH85297.1"/>
    </source>
</evidence>
<proteinExistence type="predicted"/>
<evidence type="ECO:0000313" key="7">
    <source>
        <dbReference type="Proteomes" id="UP000237682"/>
    </source>
</evidence>
<sequence length="227" mass="24494">MVASALHSEWLWVNGWSGNGVEQQRSTAQKGSYHHGDLRAALLAAAELVLAERGVEGFTLRECARRAGVSHAAPAHHFGDVAGLLTAVAALGFETLTRFMREARAGIEEPQARLRAIGRGYVAFARQYPERFRLAFNRHRLNGEDPALRAAGQEAFAELETAIRLVTKAGDGPLASDQLHVLLHTWSVVHGYAHLLLAGQLDKPLQGEGDGAVEAALAGVLARLTER</sequence>
<keyword evidence="7" id="KW-1185">Reference proteome</keyword>
<dbReference type="AlphaFoldDB" id="A0A2S9Q7G6"/>
<dbReference type="OrthoDB" id="7056813at2"/>
<dbReference type="RefSeq" id="WP_105864387.1">
    <property type="nucleotide sequence ID" value="NZ_PUEJ01000009.1"/>
</dbReference>
<keyword evidence="2 4" id="KW-0238">DNA-binding</keyword>
<keyword evidence="3" id="KW-0804">Transcription</keyword>
<dbReference type="Gene3D" id="1.10.357.10">
    <property type="entry name" value="Tetracycline Repressor, domain 2"/>
    <property type="match status" value="1"/>
</dbReference>
<evidence type="ECO:0000256" key="2">
    <source>
        <dbReference type="ARBA" id="ARBA00023125"/>
    </source>
</evidence>
<dbReference type="SUPFAM" id="SSF46689">
    <property type="entry name" value="Homeodomain-like"/>
    <property type="match status" value="1"/>
</dbReference>
<comment type="caution">
    <text evidence="6">The sequence shown here is derived from an EMBL/GenBank/DDBJ whole genome shotgun (WGS) entry which is preliminary data.</text>
</comment>
<dbReference type="GO" id="GO:0003700">
    <property type="term" value="F:DNA-binding transcription factor activity"/>
    <property type="evidence" value="ECO:0007669"/>
    <property type="project" value="TreeGrafter"/>
</dbReference>
<reference evidence="6 7" key="1">
    <citation type="submission" date="2018-02" db="EMBL/GenBank/DDBJ databases">
        <title>Whole genome sequencing of endophytic bacterium.</title>
        <authorList>
            <person name="Eedara R."/>
            <person name="Podile A.R."/>
        </authorList>
    </citation>
    <scope>NUCLEOTIDE SEQUENCE [LARGE SCALE GENOMIC DNA]</scope>
    <source>
        <strain evidence="6 7">RP1T</strain>
    </source>
</reference>
<dbReference type="InterPro" id="IPR050109">
    <property type="entry name" value="HTH-type_TetR-like_transc_reg"/>
</dbReference>
<feature type="domain" description="HTH tetR-type" evidence="5">
    <location>
        <begin position="36"/>
        <end position="96"/>
    </location>
</feature>
<dbReference type="Pfam" id="PF13305">
    <property type="entry name" value="TetR_C_33"/>
    <property type="match status" value="1"/>
</dbReference>
<name>A0A2S9Q7G6_9HYPH</name>
<dbReference type="InterPro" id="IPR025996">
    <property type="entry name" value="MT1864/Rv1816-like_C"/>
</dbReference>
<evidence type="ECO:0000256" key="3">
    <source>
        <dbReference type="ARBA" id="ARBA00023163"/>
    </source>
</evidence>